<dbReference type="Proteomes" id="UP000297776">
    <property type="component" value="Unassembled WGS sequence"/>
</dbReference>
<gene>
    <name evidence="1" type="ORF">E2626_03505</name>
</gene>
<dbReference type="EMBL" id="SORX01000002">
    <property type="protein sequence ID" value="TFE02884.1"/>
    <property type="molecule type" value="Genomic_DNA"/>
</dbReference>
<proteinExistence type="predicted"/>
<keyword evidence="2" id="KW-1185">Reference proteome</keyword>
<dbReference type="RefSeq" id="WP_134379724.1">
    <property type="nucleotide sequence ID" value="NZ_SORX01000002.1"/>
</dbReference>
<organism evidence="1 2">
    <name type="scientific">Jeotgalibacillus salarius</name>
    <dbReference type="NCBI Taxonomy" id="546023"/>
    <lineage>
        <taxon>Bacteria</taxon>
        <taxon>Bacillati</taxon>
        <taxon>Bacillota</taxon>
        <taxon>Bacilli</taxon>
        <taxon>Bacillales</taxon>
        <taxon>Caryophanaceae</taxon>
        <taxon>Jeotgalibacillus</taxon>
    </lineage>
</organism>
<dbReference type="AlphaFoldDB" id="A0A4Y8LIM8"/>
<accession>A0A4Y8LIM8</accession>
<dbReference type="OrthoDB" id="2300838at2"/>
<sequence length="83" mass="9378">MAQSYKVKRLFKDTDKQYYGKDQLYTNTSQARIDELIDKGFLVAAEEETEAELKHLGGGHYELPNGEKVRGKDKAIAALNDQS</sequence>
<name>A0A4Y8LIM8_9BACL</name>
<comment type="caution">
    <text evidence="1">The sequence shown here is derived from an EMBL/GenBank/DDBJ whole genome shotgun (WGS) entry which is preliminary data.</text>
</comment>
<protein>
    <submittedName>
        <fullName evidence="1">Uncharacterized protein</fullName>
    </submittedName>
</protein>
<evidence type="ECO:0000313" key="2">
    <source>
        <dbReference type="Proteomes" id="UP000297776"/>
    </source>
</evidence>
<evidence type="ECO:0000313" key="1">
    <source>
        <dbReference type="EMBL" id="TFE02884.1"/>
    </source>
</evidence>
<reference evidence="1 2" key="1">
    <citation type="submission" date="2019-03" db="EMBL/GenBank/DDBJ databases">
        <authorList>
            <person name="Yang Y."/>
        </authorList>
    </citation>
    <scope>NUCLEOTIDE SEQUENCE [LARGE SCALE GENOMIC DNA]</scope>
    <source>
        <strain evidence="1 2">ASL-1</strain>
    </source>
</reference>